<keyword evidence="4" id="KW-1185">Reference proteome</keyword>
<evidence type="ECO:0000256" key="1">
    <source>
        <dbReference type="SAM" id="MobiDB-lite"/>
    </source>
</evidence>
<dbReference type="PANTHER" id="PTHR23257:SF958">
    <property type="entry name" value="SERINE_THREONINE-PROTEIN KINASE WNK4"/>
    <property type="match status" value="1"/>
</dbReference>
<dbReference type="GO" id="GO:0005524">
    <property type="term" value="F:ATP binding"/>
    <property type="evidence" value="ECO:0007669"/>
    <property type="project" value="InterPro"/>
</dbReference>
<evidence type="ECO:0000259" key="2">
    <source>
        <dbReference type="PROSITE" id="PS50011"/>
    </source>
</evidence>
<dbReference type="OrthoDB" id="1711006at2759"/>
<evidence type="ECO:0000313" key="4">
    <source>
        <dbReference type="Proteomes" id="UP000008141"/>
    </source>
</evidence>
<dbReference type="Proteomes" id="UP000008141">
    <property type="component" value="Unassembled WGS sequence"/>
</dbReference>
<dbReference type="EMBL" id="GL434195">
    <property type="protein sequence ID" value="EFN50434.1"/>
    <property type="molecule type" value="Genomic_DNA"/>
</dbReference>
<gene>
    <name evidence="3" type="ORF">CHLNCDRAFT_59518</name>
</gene>
<dbReference type="AlphaFoldDB" id="E1ZUR1"/>
<dbReference type="GO" id="GO:0005737">
    <property type="term" value="C:cytoplasm"/>
    <property type="evidence" value="ECO:0007669"/>
    <property type="project" value="TreeGrafter"/>
</dbReference>
<dbReference type="eggNOG" id="KOG0192">
    <property type="taxonomic scope" value="Eukaryota"/>
</dbReference>
<dbReference type="KEGG" id="cvr:CHLNCDRAFT_59518"/>
<dbReference type="InterPro" id="IPR008271">
    <property type="entry name" value="Ser/Thr_kinase_AS"/>
</dbReference>
<dbReference type="GeneID" id="17349867"/>
<evidence type="ECO:0000313" key="3">
    <source>
        <dbReference type="EMBL" id="EFN50434.1"/>
    </source>
</evidence>
<sequence length="224" mass="23973">MCAVRVLTDGEVNRSSIGHDDRTPSMTGGSGDPPHSGGSHGNGPSGSGGRVVPHLTDPNCMVQVMAPNAVLEPGMYEMWLVSELADKGTLADAMKAGWFKQAEAPGRNLPAILLCLLDVARGLEYLHSCNIVHGDLKPQNVLLKTAGNDRRGFVCKLGDFGLSRMLPETVSHVDTGSYGTVTHASPELLTDGRLTKACDVFAFGIVLWELVTGQRLFPDMHHMQ</sequence>
<dbReference type="STRING" id="554065.E1ZUR1"/>
<dbReference type="InParanoid" id="E1ZUR1"/>
<dbReference type="PROSITE" id="PS50011">
    <property type="entry name" value="PROTEIN_KINASE_DOM"/>
    <property type="match status" value="1"/>
</dbReference>
<dbReference type="InterPro" id="IPR011009">
    <property type="entry name" value="Kinase-like_dom_sf"/>
</dbReference>
<dbReference type="InterPro" id="IPR000719">
    <property type="entry name" value="Prot_kinase_dom"/>
</dbReference>
<proteinExistence type="predicted"/>
<feature type="non-terminal residue" evidence="3">
    <location>
        <position position="224"/>
    </location>
</feature>
<dbReference type="SUPFAM" id="SSF56112">
    <property type="entry name" value="Protein kinase-like (PK-like)"/>
    <property type="match status" value="1"/>
</dbReference>
<dbReference type="SMART" id="SM00220">
    <property type="entry name" value="S_TKc"/>
    <property type="match status" value="1"/>
</dbReference>
<dbReference type="Gene3D" id="1.10.510.10">
    <property type="entry name" value="Transferase(Phosphotransferase) domain 1"/>
    <property type="match status" value="1"/>
</dbReference>
<dbReference type="GO" id="GO:0007165">
    <property type="term" value="P:signal transduction"/>
    <property type="evidence" value="ECO:0007669"/>
    <property type="project" value="TreeGrafter"/>
</dbReference>
<dbReference type="Pfam" id="PF00069">
    <property type="entry name" value="Pkinase"/>
    <property type="match status" value="1"/>
</dbReference>
<name>E1ZUR1_CHLVA</name>
<accession>E1ZUR1</accession>
<feature type="domain" description="Protein kinase" evidence="2">
    <location>
        <begin position="1"/>
        <end position="224"/>
    </location>
</feature>
<dbReference type="RefSeq" id="XP_005842566.1">
    <property type="nucleotide sequence ID" value="XM_005842509.1"/>
</dbReference>
<feature type="region of interest" description="Disordered" evidence="1">
    <location>
        <begin position="1"/>
        <end position="53"/>
    </location>
</feature>
<dbReference type="InterPro" id="IPR050167">
    <property type="entry name" value="Ser_Thr_protein_kinase"/>
</dbReference>
<protein>
    <recommendedName>
        <fullName evidence="2">Protein kinase domain-containing protein</fullName>
    </recommendedName>
</protein>
<organism evidence="4">
    <name type="scientific">Chlorella variabilis</name>
    <name type="common">Green alga</name>
    <dbReference type="NCBI Taxonomy" id="554065"/>
    <lineage>
        <taxon>Eukaryota</taxon>
        <taxon>Viridiplantae</taxon>
        <taxon>Chlorophyta</taxon>
        <taxon>core chlorophytes</taxon>
        <taxon>Trebouxiophyceae</taxon>
        <taxon>Chlorellales</taxon>
        <taxon>Chlorellaceae</taxon>
        <taxon>Chlorella clade</taxon>
        <taxon>Chlorella</taxon>
    </lineage>
</organism>
<dbReference type="GO" id="GO:0004672">
    <property type="term" value="F:protein kinase activity"/>
    <property type="evidence" value="ECO:0007669"/>
    <property type="project" value="InterPro"/>
</dbReference>
<dbReference type="PROSITE" id="PS00108">
    <property type="entry name" value="PROTEIN_KINASE_ST"/>
    <property type="match status" value="1"/>
</dbReference>
<reference evidence="3 4" key="1">
    <citation type="journal article" date="2010" name="Plant Cell">
        <title>The Chlorella variabilis NC64A genome reveals adaptation to photosymbiosis, coevolution with viruses, and cryptic sex.</title>
        <authorList>
            <person name="Blanc G."/>
            <person name="Duncan G."/>
            <person name="Agarkova I."/>
            <person name="Borodovsky M."/>
            <person name="Gurnon J."/>
            <person name="Kuo A."/>
            <person name="Lindquist E."/>
            <person name="Lucas S."/>
            <person name="Pangilinan J."/>
            <person name="Polle J."/>
            <person name="Salamov A."/>
            <person name="Terry A."/>
            <person name="Yamada T."/>
            <person name="Dunigan D.D."/>
            <person name="Grigoriev I.V."/>
            <person name="Claverie J.M."/>
            <person name="Van Etten J.L."/>
        </authorList>
    </citation>
    <scope>NUCLEOTIDE SEQUENCE [LARGE SCALE GENOMIC DNA]</scope>
    <source>
        <strain evidence="3 4">NC64A</strain>
    </source>
</reference>
<dbReference type="PANTHER" id="PTHR23257">
    <property type="entry name" value="SERINE-THREONINE PROTEIN KINASE"/>
    <property type="match status" value="1"/>
</dbReference>
<feature type="compositionally biased region" description="Gly residues" evidence="1">
    <location>
        <begin position="38"/>
        <end position="49"/>
    </location>
</feature>